<accession>A0ACB8GCB3</accession>
<evidence type="ECO:0000313" key="1">
    <source>
        <dbReference type="EMBL" id="KAH8016755.1"/>
    </source>
</evidence>
<gene>
    <name evidence="1" type="ORF">K3G42_022625</name>
</gene>
<name>A0ACB8GCB3_9SAUR</name>
<protein>
    <submittedName>
        <fullName evidence="1">Uncharacterized protein</fullName>
    </submittedName>
</protein>
<dbReference type="EMBL" id="CM037614">
    <property type="protein sequence ID" value="KAH8016755.1"/>
    <property type="molecule type" value="Genomic_DNA"/>
</dbReference>
<organism evidence="1 2">
    <name type="scientific">Sphaerodactylus townsendi</name>
    <dbReference type="NCBI Taxonomy" id="933632"/>
    <lineage>
        <taxon>Eukaryota</taxon>
        <taxon>Metazoa</taxon>
        <taxon>Chordata</taxon>
        <taxon>Craniata</taxon>
        <taxon>Vertebrata</taxon>
        <taxon>Euteleostomi</taxon>
        <taxon>Lepidosauria</taxon>
        <taxon>Squamata</taxon>
        <taxon>Bifurcata</taxon>
        <taxon>Gekkota</taxon>
        <taxon>Sphaerodactylidae</taxon>
        <taxon>Sphaerodactylus</taxon>
    </lineage>
</organism>
<sequence length="188" mass="21477">MEMREVHAELELETERKAHSSRRQSPEPDEVWKPETVHQEVKAEAPGNRFPIGVGWGQGIQMQQIKTYLQWEVPPDVKTEPRLSALTADPYISAEASHDIRLCQGNKSFLEFSSEFRVLASKITDWPDQNVNKKLMVDDKTQKVKKTRNGEVKVVNKDEIYYGLEGKLSGRERKGGKGTSTNTKKRLL</sequence>
<reference evidence="1" key="1">
    <citation type="submission" date="2021-08" db="EMBL/GenBank/DDBJ databases">
        <title>The first chromosome-level gecko genome reveals the dynamic sex chromosomes of Neotropical dwarf geckos (Sphaerodactylidae: Sphaerodactylus).</title>
        <authorList>
            <person name="Pinto B.J."/>
            <person name="Keating S.E."/>
            <person name="Gamble T."/>
        </authorList>
    </citation>
    <scope>NUCLEOTIDE SEQUENCE</scope>
    <source>
        <strain evidence="1">TG3544</strain>
    </source>
</reference>
<proteinExistence type="predicted"/>
<keyword evidence="2" id="KW-1185">Reference proteome</keyword>
<dbReference type="Proteomes" id="UP000827872">
    <property type="component" value="Linkage Group LG01"/>
</dbReference>
<comment type="caution">
    <text evidence="1">The sequence shown here is derived from an EMBL/GenBank/DDBJ whole genome shotgun (WGS) entry which is preliminary data.</text>
</comment>
<evidence type="ECO:0000313" key="2">
    <source>
        <dbReference type="Proteomes" id="UP000827872"/>
    </source>
</evidence>